<protein>
    <recommendedName>
        <fullName evidence="4">Lipoprotein</fullName>
    </recommendedName>
</protein>
<feature type="chain" id="PRO_5004629759" description="Lipoprotein" evidence="1">
    <location>
        <begin position="29"/>
        <end position="82"/>
    </location>
</feature>
<evidence type="ECO:0000313" key="2">
    <source>
        <dbReference type="EMBL" id="ERK00532.1"/>
    </source>
</evidence>
<dbReference type="EMBL" id="AWET01000036">
    <property type="protein sequence ID" value="ERK00532.1"/>
    <property type="molecule type" value="Genomic_DNA"/>
</dbReference>
<dbReference type="AlphaFoldDB" id="U2KPZ6"/>
<sequence length="82" mass="9041">MAAATLLATKAALVFTAGIVVGSCLTYAVDHDCDETLACKWLGFHKNVMIENRPALIGIRYTPLPFYIFGTTAIWIESYIEK</sequence>
<evidence type="ECO:0000313" key="3">
    <source>
        <dbReference type="Proteomes" id="UP000016600"/>
    </source>
</evidence>
<evidence type="ECO:0008006" key="4">
    <source>
        <dbReference type="Google" id="ProtNLM"/>
    </source>
</evidence>
<organism evidence="2 3">
    <name type="scientific">Hoylesella pleuritidis F0068</name>
    <dbReference type="NCBI Taxonomy" id="1081904"/>
    <lineage>
        <taxon>Bacteria</taxon>
        <taxon>Pseudomonadati</taxon>
        <taxon>Bacteroidota</taxon>
        <taxon>Bacteroidia</taxon>
        <taxon>Bacteroidales</taxon>
        <taxon>Prevotellaceae</taxon>
        <taxon>Hoylesella</taxon>
    </lineage>
</organism>
<dbReference type="Proteomes" id="UP000016600">
    <property type="component" value="Unassembled WGS sequence"/>
</dbReference>
<feature type="signal peptide" evidence="1">
    <location>
        <begin position="1"/>
        <end position="28"/>
    </location>
</feature>
<accession>U2KPZ6</accession>
<comment type="caution">
    <text evidence="2">The sequence shown here is derived from an EMBL/GenBank/DDBJ whole genome shotgun (WGS) entry which is preliminary data.</text>
</comment>
<reference evidence="2 3" key="1">
    <citation type="submission" date="2013-08" db="EMBL/GenBank/DDBJ databases">
        <authorList>
            <person name="Durkin A.S."/>
            <person name="Haft D.R."/>
            <person name="McCorrison J."/>
            <person name="Torralba M."/>
            <person name="Gillis M."/>
            <person name="Haft D.H."/>
            <person name="Methe B."/>
            <person name="Sutton G."/>
            <person name="Nelson K.E."/>
        </authorList>
    </citation>
    <scope>NUCLEOTIDE SEQUENCE [LARGE SCALE GENOMIC DNA]</scope>
    <source>
        <strain evidence="2 3">F0068</strain>
    </source>
</reference>
<keyword evidence="1" id="KW-0732">Signal</keyword>
<dbReference type="PATRIC" id="fig|1081904.3.peg.1573"/>
<proteinExistence type="predicted"/>
<gene>
    <name evidence="2" type="ORF">HMPREF1218_0536</name>
</gene>
<evidence type="ECO:0000256" key="1">
    <source>
        <dbReference type="SAM" id="SignalP"/>
    </source>
</evidence>
<name>U2KPZ6_9BACT</name>
<keyword evidence="3" id="KW-1185">Reference proteome</keyword>
<dbReference type="RefSeq" id="WP_021584090.1">
    <property type="nucleotide sequence ID" value="NZ_AWET01000036.1"/>
</dbReference>